<keyword evidence="2" id="KW-1185">Reference proteome</keyword>
<dbReference type="Proteomes" id="UP001057868">
    <property type="component" value="Unassembled WGS sequence"/>
</dbReference>
<comment type="caution">
    <text evidence="1">The sequence shown here is derived from an EMBL/GenBank/DDBJ whole genome shotgun (WGS) entry which is preliminary data.</text>
</comment>
<evidence type="ECO:0000313" key="1">
    <source>
        <dbReference type="EMBL" id="GKU24310.1"/>
    </source>
</evidence>
<accession>A0A9W5Y0E7</accession>
<organism evidence="1 2">
    <name type="scientific">Clostridium folliculivorans</name>
    <dbReference type="NCBI Taxonomy" id="2886038"/>
    <lineage>
        <taxon>Bacteria</taxon>
        <taxon>Bacillati</taxon>
        <taxon>Bacillota</taxon>
        <taxon>Clostridia</taxon>
        <taxon>Eubacteriales</taxon>
        <taxon>Clostridiaceae</taxon>
        <taxon>Clostridium</taxon>
    </lineage>
</organism>
<dbReference type="RefSeq" id="WP_261851325.1">
    <property type="nucleotide sequence ID" value="NZ_BQXY01000001.1"/>
</dbReference>
<protein>
    <submittedName>
        <fullName evidence="1">Uncharacterized protein</fullName>
    </submittedName>
</protein>
<name>A0A9W5Y0E7_9CLOT</name>
<evidence type="ECO:0000313" key="2">
    <source>
        <dbReference type="Proteomes" id="UP001057868"/>
    </source>
</evidence>
<reference evidence="1" key="1">
    <citation type="journal article" date="2023" name="Int. J. Syst. Evol. Microbiol.">
        <title>&lt;i&gt;Clostridium folliculivorans&lt;/i&gt; sp. nov., isolated from soil samples of an organic paddy in Japan.</title>
        <authorList>
            <person name="Tazawa J."/>
            <person name="Kobayashi H."/>
            <person name="Tanizawa Y."/>
            <person name="Uchino A."/>
            <person name="Tanaka F."/>
            <person name="Urashima Y."/>
            <person name="Miura S."/>
            <person name="Sakamoto M."/>
            <person name="Ohkuma M."/>
            <person name="Tohno M."/>
        </authorList>
    </citation>
    <scope>NUCLEOTIDE SEQUENCE</scope>
    <source>
        <strain evidence="1">D1-1</strain>
    </source>
</reference>
<dbReference type="AlphaFoldDB" id="A0A9W5Y0E7"/>
<proteinExistence type="predicted"/>
<sequence length="338" mass="39830">MLLKSDKIMKGSITKIIEECWIERNKGNEKYITLEEFRNIHKLIVEYDTKSKEIFIDIVKDIYIKFEDIGQDYKNFIKPINCQGIVLDEDIYAGWGRFNYIYRCKGNRSIWFKDGMIEEYSVYCTIDQNGFQFSLSDLCSLDLFSEEAEEVFSGEFNYDMPIYKLKYVEYTLKRLFYINKAYMKDYYLEYLMDPPDVNILSEFSLKLREEVWDSILELGKRAVDGSDDEKSLFKYCIELMAKVGLDIESRSLIEIFSYIMKSNKNGADITWMIDFLKNVGEKVDENNRKIDENNRKIDENNKEDIIELKPGIGGVNLNLNEIYKRLKKKIKGVSGGQN</sequence>
<gene>
    <name evidence="1" type="ORF">CFOLD11_11360</name>
</gene>
<dbReference type="EMBL" id="BQXY01000001">
    <property type="protein sequence ID" value="GKU24310.1"/>
    <property type="molecule type" value="Genomic_DNA"/>
</dbReference>